<keyword evidence="3 11" id="KW-0285">Flavoprotein</keyword>
<dbReference type="GO" id="GO:0016491">
    <property type="term" value="F:oxidoreductase activity"/>
    <property type="evidence" value="ECO:0007669"/>
    <property type="project" value="InterPro"/>
</dbReference>
<reference evidence="14 15" key="1">
    <citation type="journal article" date="2016" name="Nat. Commun.">
        <title>Thousands of microbial genomes shed light on interconnected biogeochemical processes in an aquifer system.</title>
        <authorList>
            <person name="Anantharaman K."/>
            <person name="Brown C.T."/>
            <person name="Hug L.A."/>
            <person name="Sharon I."/>
            <person name="Castelle C.J."/>
            <person name="Probst A.J."/>
            <person name="Thomas B.C."/>
            <person name="Singh A."/>
            <person name="Wilkins M.J."/>
            <person name="Karaoz U."/>
            <person name="Brodie E.L."/>
            <person name="Williams K.H."/>
            <person name="Hubbard S.S."/>
            <person name="Banfield J.F."/>
        </authorList>
    </citation>
    <scope>NUCLEOTIDE SEQUENCE [LARGE SCALE GENOMIC DNA]</scope>
</reference>
<feature type="binding site" evidence="11">
    <location>
        <begin position="74"/>
        <end position="75"/>
    </location>
    <ligand>
        <name>FAD</name>
        <dbReference type="ChEBI" id="CHEBI:57692"/>
    </ligand>
</feature>
<dbReference type="InterPro" id="IPR039261">
    <property type="entry name" value="FNR_nucleotide-bd"/>
</dbReference>
<accession>A0A1G1KS00</accession>
<comment type="cofactor">
    <cofactor evidence="11">
        <name>FAD</name>
        <dbReference type="ChEBI" id="CHEBI:57692"/>
    </cofactor>
    <text evidence="11">Binds 1 FAD per subunit.</text>
</comment>
<dbReference type="AlphaFoldDB" id="A0A1G1KS00"/>
<dbReference type="InterPro" id="IPR037117">
    <property type="entry name" value="Dihydroorotate_DH_ele_sf"/>
</dbReference>
<comment type="similarity">
    <text evidence="1">Belongs to the PyrK family.</text>
</comment>
<dbReference type="EMBL" id="MHFR01000060">
    <property type="protein sequence ID" value="OGW95592.1"/>
    <property type="molecule type" value="Genomic_DNA"/>
</dbReference>
<dbReference type="Gene3D" id="2.40.30.10">
    <property type="entry name" value="Translation factors"/>
    <property type="match status" value="1"/>
</dbReference>
<sequence length="256" mass="27998">MHDVTVEILENKKINAVYWKLTFSSSKLSDNVRPGQFLNIQIENSTAPLWRRPFSYYRVSGPKVEILYEVVGCGTEKLSQKKRGSTLKILGPLGKGFSQKIGAKRRILVGGGCGVPPLIFLAGKTKLSDSTPPILLFGCQSDDAILPKTELSKLKNLVSYATEDGSCGTKGFVTKLLEKILKENNPKKLFIQTCGPKAMMEAVMRMARTVGVDGELSFDERMACGIGACLGCVVETKEGRKTSCHDGPVFSFEELP</sequence>
<dbReference type="Pfam" id="PF10418">
    <property type="entry name" value="DHODB_Fe-S_bind"/>
    <property type="match status" value="1"/>
</dbReference>
<evidence type="ECO:0000256" key="2">
    <source>
        <dbReference type="ARBA" id="ARBA00022448"/>
    </source>
</evidence>
<dbReference type="SUPFAM" id="SSF63380">
    <property type="entry name" value="Riboflavin synthase domain-like"/>
    <property type="match status" value="1"/>
</dbReference>
<evidence type="ECO:0000256" key="6">
    <source>
        <dbReference type="ARBA" id="ARBA00022827"/>
    </source>
</evidence>
<feature type="binding site" evidence="12">
    <location>
        <position position="232"/>
    </location>
    <ligand>
        <name>[2Fe-2S] cluster</name>
        <dbReference type="ChEBI" id="CHEBI:190135"/>
    </ligand>
</feature>
<keyword evidence="9 12" id="KW-0411">Iron-sulfur</keyword>
<dbReference type="InterPro" id="IPR017938">
    <property type="entry name" value="Riboflavin_synthase-like_b-brl"/>
</dbReference>
<dbReference type="Pfam" id="PF00175">
    <property type="entry name" value="NAD_binding_1"/>
    <property type="match status" value="1"/>
</dbReference>
<feature type="binding site" evidence="11">
    <location>
        <begin position="52"/>
        <end position="55"/>
    </location>
    <ligand>
        <name>FAD</name>
        <dbReference type="ChEBI" id="CHEBI:57692"/>
    </ligand>
</feature>
<dbReference type="InterPro" id="IPR001433">
    <property type="entry name" value="OxRdtase_FAD/NAD-bd"/>
</dbReference>
<gene>
    <name evidence="14" type="ORF">A3G33_11375</name>
</gene>
<evidence type="ECO:0000256" key="10">
    <source>
        <dbReference type="ARBA" id="ARBA00034078"/>
    </source>
</evidence>
<keyword evidence="4 12" id="KW-0001">2Fe-2S</keyword>
<dbReference type="Gene3D" id="2.10.240.10">
    <property type="entry name" value="Dihydroorotate dehydrogenase, electron transfer subunit"/>
    <property type="match status" value="1"/>
</dbReference>
<evidence type="ECO:0000259" key="13">
    <source>
        <dbReference type="PROSITE" id="PS51384"/>
    </source>
</evidence>
<feature type="binding site" evidence="12">
    <location>
        <position position="244"/>
    </location>
    <ligand>
        <name>[2Fe-2S] cluster</name>
        <dbReference type="ChEBI" id="CHEBI:190135"/>
    </ligand>
</feature>
<dbReference type="PANTHER" id="PTHR43513">
    <property type="entry name" value="DIHYDROOROTATE DEHYDROGENASE B (NAD(+)), ELECTRON TRANSFER SUBUNIT"/>
    <property type="match status" value="1"/>
</dbReference>
<dbReference type="GO" id="GO:0046872">
    <property type="term" value="F:metal ion binding"/>
    <property type="evidence" value="ECO:0007669"/>
    <property type="project" value="UniProtKB-KW"/>
</dbReference>
<feature type="domain" description="FAD-binding FR-type" evidence="13">
    <location>
        <begin position="1"/>
        <end position="99"/>
    </location>
</feature>
<dbReference type="CDD" id="cd06218">
    <property type="entry name" value="DHOD_e_trans"/>
    <property type="match status" value="1"/>
</dbReference>
<dbReference type="InterPro" id="IPR012165">
    <property type="entry name" value="Cyt_c3_hydrogenase_gsu"/>
</dbReference>
<dbReference type="PIRSF" id="PIRSF006816">
    <property type="entry name" value="Cyc3_hyd_g"/>
    <property type="match status" value="1"/>
</dbReference>
<keyword evidence="7" id="KW-0249">Electron transport</keyword>
<dbReference type="GO" id="GO:0050660">
    <property type="term" value="F:flavin adenine dinucleotide binding"/>
    <property type="evidence" value="ECO:0007669"/>
    <property type="project" value="InterPro"/>
</dbReference>
<evidence type="ECO:0000256" key="1">
    <source>
        <dbReference type="ARBA" id="ARBA00006422"/>
    </source>
</evidence>
<dbReference type="Gene3D" id="3.40.50.80">
    <property type="entry name" value="Nucleotide-binding domain of ferredoxin-NADP reductase (FNR) module"/>
    <property type="match status" value="1"/>
</dbReference>
<evidence type="ECO:0000313" key="15">
    <source>
        <dbReference type="Proteomes" id="UP000178187"/>
    </source>
</evidence>
<dbReference type="InterPro" id="IPR017927">
    <property type="entry name" value="FAD-bd_FR_type"/>
</dbReference>
<comment type="cofactor">
    <cofactor evidence="12">
        <name>[2Fe-2S] cluster</name>
        <dbReference type="ChEBI" id="CHEBI:190135"/>
    </cofactor>
    <text evidence="12">Binds 1 [2Fe-2S] cluster per subunit.</text>
</comment>
<evidence type="ECO:0000256" key="5">
    <source>
        <dbReference type="ARBA" id="ARBA00022723"/>
    </source>
</evidence>
<protein>
    <recommendedName>
        <fullName evidence="13">FAD-binding FR-type domain-containing protein</fullName>
    </recommendedName>
</protein>
<feature type="binding site" evidence="12">
    <location>
        <position position="224"/>
    </location>
    <ligand>
        <name>[2Fe-2S] cluster</name>
        <dbReference type="ChEBI" id="CHEBI:190135"/>
    </ligand>
</feature>
<comment type="caution">
    <text evidence="14">The sequence shown here is derived from an EMBL/GenBank/DDBJ whole genome shotgun (WGS) entry which is preliminary data.</text>
</comment>
<feature type="binding site" evidence="12">
    <location>
        <position position="229"/>
    </location>
    <ligand>
        <name>[2Fe-2S] cluster</name>
        <dbReference type="ChEBI" id="CHEBI:190135"/>
    </ligand>
</feature>
<keyword evidence="8 12" id="KW-0408">Iron</keyword>
<evidence type="ECO:0000256" key="7">
    <source>
        <dbReference type="ARBA" id="ARBA00022982"/>
    </source>
</evidence>
<evidence type="ECO:0000256" key="11">
    <source>
        <dbReference type="PIRSR" id="PIRSR006816-1"/>
    </source>
</evidence>
<proteinExistence type="inferred from homology"/>
<comment type="cofactor">
    <cofactor evidence="10">
        <name>[2Fe-2S] cluster</name>
        <dbReference type="ChEBI" id="CHEBI:190135"/>
    </cofactor>
</comment>
<organism evidence="14 15">
    <name type="scientific">Candidatus Danuiimicrobium aquiferis</name>
    <dbReference type="NCBI Taxonomy" id="1801832"/>
    <lineage>
        <taxon>Bacteria</taxon>
        <taxon>Pseudomonadati</taxon>
        <taxon>Candidatus Omnitrophota</taxon>
        <taxon>Candidatus Danuiimicrobium</taxon>
    </lineage>
</organism>
<dbReference type="InterPro" id="IPR019480">
    <property type="entry name" value="Dihydroorotate_DH_Fe-S-bd"/>
</dbReference>
<evidence type="ECO:0000256" key="4">
    <source>
        <dbReference type="ARBA" id="ARBA00022714"/>
    </source>
</evidence>
<evidence type="ECO:0000256" key="12">
    <source>
        <dbReference type="PIRSR" id="PIRSR006816-2"/>
    </source>
</evidence>
<dbReference type="GO" id="GO:0051537">
    <property type="term" value="F:2 iron, 2 sulfur cluster binding"/>
    <property type="evidence" value="ECO:0007669"/>
    <property type="project" value="UniProtKB-KW"/>
</dbReference>
<dbReference type="PROSITE" id="PS51384">
    <property type="entry name" value="FAD_FR"/>
    <property type="match status" value="1"/>
</dbReference>
<dbReference type="GO" id="GO:0006221">
    <property type="term" value="P:pyrimidine nucleotide biosynthetic process"/>
    <property type="evidence" value="ECO:0007669"/>
    <property type="project" value="InterPro"/>
</dbReference>
<evidence type="ECO:0000313" key="14">
    <source>
        <dbReference type="EMBL" id="OGW95592.1"/>
    </source>
</evidence>
<dbReference type="PANTHER" id="PTHR43513:SF3">
    <property type="entry name" value="DIHYDROOROTATE DEHYDROGENASE B (NAD(+)), ELECTRON TRANSFER SUBUNIT-RELATED"/>
    <property type="match status" value="1"/>
</dbReference>
<evidence type="ECO:0000256" key="8">
    <source>
        <dbReference type="ARBA" id="ARBA00023004"/>
    </source>
</evidence>
<dbReference type="InterPro" id="IPR050353">
    <property type="entry name" value="PyrK_electron_transfer"/>
</dbReference>
<keyword evidence="6 11" id="KW-0274">FAD</keyword>
<keyword evidence="5 12" id="KW-0479">Metal-binding</keyword>
<name>A0A1G1KS00_9BACT</name>
<evidence type="ECO:0000256" key="3">
    <source>
        <dbReference type="ARBA" id="ARBA00022630"/>
    </source>
</evidence>
<dbReference type="SUPFAM" id="SSF52343">
    <property type="entry name" value="Ferredoxin reductase-like, C-terminal NADP-linked domain"/>
    <property type="match status" value="1"/>
</dbReference>
<evidence type="ECO:0000256" key="9">
    <source>
        <dbReference type="ARBA" id="ARBA00023014"/>
    </source>
</evidence>
<keyword evidence="2" id="KW-0813">Transport</keyword>
<dbReference type="Proteomes" id="UP000178187">
    <property type="component" value="Unassembled WGS sequence"/>
</dbReference>